<dbReference type="RefSeq" id="WP_179776520.1">
    <property type="nucleotide sequence ID" value="NZ_JACCFK010000002.1"/>
</dbReference>
<dbReference type="Pfam" id="PF00296">
    <property type="entry name" value="Bac_luciferase"/>
    <property type="match status" value="1"/>
</dbReference>
<evidence type="ECO:0000259" key="1">
    <source>
        <dbReference type="Pfam" id="PF00296"/>
    </source>
</evidence>
<dbReference type="GO" id="GO:0016705">
    <property type="term" value="F:oxidoreductase activity, acting on paired donors, with incorporation or reduction of molecular oxygen"/>
    <property type="evidence" value="ECO:0007669"/>
    <property type="project" value="InterPro"/>
</dbReference>
<accession>A0A853BBY2</accession>
<organism evidence="2 3">
    <name type="scientific">Amycolatopsis endophytica</name>
    <dbReference type="NCBI Taxonomy" id="860233"/>
    <lineage>
        <taxon>Bacteria</taxon>
        <taxon>Bacillati</taxon>
        <taxon>Actinomycetota</taxon>
        <taxon>Actinomycetes</taxon>
        <taxon>Pseudonocardiales</taxon>
        <taxon>Pseudonocardiaceae</taxon>
        <taxon>Amycolatopsis</taxon>
    </lineage>
</organism>
<dbReference type="EMBL" id="JACCFK010000002">
    <property type="protein sequence ID" value="NYI92264.1"/>
    <property type="molecule type" value="Genomic_DNA"/>
</dbReference>
<dbReference type="InterPro" id="IPR019919">
    <property type="entry name" value="Lucif-like_OxRdtase_MSMEG_2256"/>
</dbReference>
<dbReference type="PANTHER" id="PTHR43244">
    <property type="match status" value="1"/>
</dbReference>
<evidence type="ECO:0000313" key="2">
    <source>
        <dbReference type="EMBL" id="NYI92264.1"/>
    </source>
</evidence>
<gene>
    <name evidence="2" type="ORF">HNR02_005639</name>
</gene>
<protein>
    <submittedName>
        <fullName evidence="2">Putative F420-dependent oxidoreductase</fullName>
    </submittedName>
</protein>
<dbReference type="Proteomes" id="UP000549616">
    <property type="component" value="Unassembled WGS sequence"/>
</dbReference>
<dbReference type="AlphaFoldDB" id="A0A853BBY2"/>
<proteinExistence type="predicted"/>
<reference evidence="2 3" key="1">
    <citation type="submission" date="2020-07" db="EMBL/GenBank/DDBJ databases">
        <title>Sequencing the genomes of 1000 actinobacteria strains.</title>
        <authorList>
            <person name="Klenk H.-P."/>
        </authorList>
    </citation>
    <scope>NUCLEOTIDE SEQUENCE [LARGE SCALE GENOMIC DNA]</scope>
    <source>
        <strain evidence="2 3">DSM 104006</strain>
    </source>
</reference>
<dbReference type="PANTHER" id="PTHR43244:SF2">
    <property type="entry name" value="CONSERVED HYPOTHETICAL ALANINE AND PROLINE-RICH PROTEIN"/>
    <property type="match status" value="1"/>
</dbReference>
<feature type="domain" description="Luciferase-like" evidence="1">
    <location>
        <begin position="10"/>
        <end position="307"/>
    </location>
</feature>
<dbReference type="InterPro" id="IPR011251">
    <property type="entry name" value="Luciferase-like_dom"/>
</dbReference>
<dbReference type="Gene3D" id="3.20.20.30">
    <property type="entry name" value="Luciferase-like domain"/>
    <property type="match status" value="1"/>
</dbReference>
<dbReference type="InterPro" id="IPR050564">
    <property type="entry name" value="F420-G6PD/mer"/>
</dbReference>
<dbReference type="NCBIfam" id="TIGR03617">
    <property type="entry name" value="F420_MSMEG_2256"/>
    <property type="match status" value="1"/>
</dbReference>
<evidence type="ECO:0000313" key="3">
    <source>
        <dbReference type="Proteomes" id="UP000549616"/>
    </source>
</evidence>
<dbReference type="InterPro" id="IPR036661">
    <property type="entry name" value="Luciferase-like_sf"/>
</dbReference>
<dbReference type="CDD" id="cd01097">
    <property type="entry name" value="Tetrahydromethanopterin_reductase"/>
    <property type="match status" value="1"/>
</dbReference>
<comment type="caution">
    <text evidence="2">The sequence shown here is derived from an EMBL/GenBank/DDBJ whole genome shotgun (WGS) entry which is preliminary data.</text>
</comment>
<name>A0A853BBY2_9PSEU</name>
<sequence>MKVDLYLYRARLDEMAARARQADAGFDGLFVAESVGDPFQALAIASQHLHRGVLGTSIALAFPRSPMLTAVSAWDLQRASRGRFVLGLGSQVRKHIERRFSSAFTPPMPRLREYVRTVRHIWGAFAGEHPLDFHGEYYTLDYLPPGMNPGPLEFPKPQVYLAALGPAMFEAAGDVADGAFIHPIHTHTYLREVAEPAIARGLAKTGRDRADFALSVTTLCIVDEDTGDAEREAVRRQFAFYASTPAYRPVLDLHGWGALGESLRQKVRQGEHDTMAQLVPDEILDAFCVVAPTWQGAIKVAREKYAGVADRVMFQSTPPLATA</sequence>
<keyword evidence="3" id="KW-1185">Reference proteome</keyword>
<dbReference type="SUPFAM" id="SSF51679">
    <property type="entry name" value="Bacterial luciferase-like"/>
    <property type="match status" value="1"/>
</dbReference>